<dbReference type="InterPro" id="IPR008271">
    <property type="entry name" value="Ser/Thr_kinase_AS"/>
</dbReference>
<feature type="region of interest" description="Disordered" evidence="9">
    <location>
        <begin position="1"/>
        <end position="32"/>
    </location>
</feature>
<organism evidence="11 12">
    <name type="scientific">Zygosaccharomyces mellis</name>
    <dbReference type="NCBI Taxonomy" id="42258"/>
    <lineage>
        <taxon>Eukaryota</taxon>
        <taxon>Fungi</taxon>
        <taxon>Dikarya</taxon>
        <taxon>Ascomycota</taxon>
        <taxon>Saccharomycotina</taxon>
        <taxon>Saccharomycetes</taxon>
        <taxon>Saccharomycetales</taxon>
        <taxon>Saccharomycetaceae</taxon>
        <taxon>Zygosaccharomyces</taxon>
    </lineage>
</organism>
<evidence type="ECO:0000259" key="10">
    <source>
        <dbReference type="PROSITE" id="PS50011"/>
    </source>
</evidence>
<protein>
    <recommendedName>
        <fullName evidence="6">mitogen-activated protein kinase kinase</fullName>
        <ecNumber evidence="6">2.7.12.2</ecNumber>
    </recommendedName>
</protein>
<evidence type="ECO:0000256" key="6">
    <source>
        <dbReference type="ARBA" id="ARBA00038999"/>
    </source>
</evidence>
<keyword evidence="3 11" id="KW-0418">Kinase</keyword>
<evidence type="ECO:0000256" key="1">
    <source>
        <dbReference type="ARBA" id="ARBA00022679"/>
    </source>
</evidence>
<reference evidence="11 12" key="1">
    <citation type="submission" date="2019-01" db="EMBL/GenBank/DDBJ databases">
        <title>Draft Genome Sequencing of Zygosaccharomyces mellis Ca-7.</title>
        <authorList>
            <person name="Shiwa Y."/>
            <person name="Kanesaki Y."/>
            <person name="Ishige T."/>
            <person name="Mura K."/>
            <person name="Hori T."/>
            <person name="Tamura T."/>
        </authorList>
    </citation>
    <scope>NUCLEOTIDE SEQUENCE [LARGE SCALE GENOMIC DNA]</scope>
    <source>
        <strain evidence="11 12">Ca-7</strain>
    </source>
</reference>
<dbReference type="InterPro" id="IPR000719">
    <property type="entry name" value="Prot_kinase_dom"/>
</dbReference>
<feature type="binding site" evidence="7">
    <location>
        <position position="237"/>
    </location>
    <ligand>
        <name>ATP</name>
        <dbReference type="ChEBI" id="CHEBI:30616"/>
    </ligand>
</feature>
<dbReference type="SUPFAM" id="SSF56112">
    <property type="entry name" value="Protein kinase-like (PK-like)"/>
    <property type="match status" value="1"/>
</dbReference>
<dbReference type="EMBL" id="BIMX01000019">
    <property type="protein sequence ID" value="GCF00566.1"/>
    <property type="molecule type" value="Genomic_DNA"/>
</dbReference>
<gene>
    <name evidence="11" type="primary">MKK1</name>
    <name evidence="11" type="ORF">ZYGM_002710</name>
</gene>
<dbReference type="Proteomes" id="UP000301737">
    <property type="component" value="Unassembled WGS sequence"/>
</dbReference>
<feature type="domain" description="Protein kinase" evidence="10">
    <location>
        <begin position="206"/>
        <end position="475"/>
    </location>
</feature>
<name>A0A4C2E8R9_9SACH</name>
<feature type="compositionally biased region" description="Low complexity" evidence="9">
    <location>
        <begin position="78"/>
        <end position="96"/>
    </location>
</feature>
<evidence type="ECO:0000256" key="9">
    <source>
        <dbReference type="SAM" id="MobiDB-lite"/>
    </source>
</evidence>
<dbReference type="SMART" id="SM00220">
    <property type="entry name" value="S_TKc"/>
    <property type="match status" value="1"/>
</dbReference>
<keyword evidence="1" id="KW-0808">Transferase</keyword>
<dbReference type="FunFam" id="1.10.510.10:FF:000263">
    <property type="entry name" value="MAP kinase skh1/pek1"/>
    <property type="match status" value="1"/>
</dbReference>
<sequence>MASLFKPPESTRRNAKSPKLTLPPALRNNHAELNQDDIINGAGIAKPSDGVVPSLEHLRGVTPPYSSSEITIPRFDQTPSTTTSSSSSIYSKTPSKPMKKRPIPPPIPTSVLSNLKESSSSQSLRTTQKVDKMANSLSKLQIDGDPTIPNANQDWGNSIDTYSSAVLPDYDGTLNSTAVLQAKMANKDIDELDEEVWEHPMLKNQIETVGILGEGAGGAVAKCKLKTNNRGKIFALKTINTLNTDPEYQKQIFRELQFNKSFESDYIVKYYGMFVDQQNSTIYIAMEYMGGRSLDAVYKNLISRGGRISEKVLGKIAEAVLRGLSYLHERKIIHRDIKPQNILLNLQGQVKLCDFGVSGEAVNSLATTFTGTSYYMAPERIKGQPYSVTCDVWSLGLTLLEVALGRFPFGSDKMAANVAPIELLTIILTFTPQLNDEPELDIYWSKAFKSFIEYCLKKETRERPSPRQMINHPWIQGQMKKKINMEKFINKCWEAEGGI</sequence>
<dbReference type="Gene3D" id="3.30.200.20">
    <property type="entry name" value="Phosphorylase Kinase, domain 1"/>
    <property type="match status" value="1"/>
</dbReference>
<evidence type="ECO:0000256" key="3">
    <source>
        <dbReference type="ARBA" id="ARBA00022777"/>
    </source>
</evidence>
<keyword evidence="8" id="KW-0723">Serine/threonine-protein kinase</keyword>
<dbReference type="InterPro" id="IPR011009">
    <property type="entry name" value="Kinase-like_dom_sf"/>
</dbReference>
<dbReference type="PANTHER" id="PTHR48013">
    <property type="entry name" value="DUAL SPECIFICITY MITOGEN-ACTIVATED PROTEIN KINASE KINASE 5-RELATED"/>
    <property type="match status" value="1"/>
</dbReference>
<feature type="compositionally biased region" description="Low complexity" evidence="9">
    <location>
        <begin position="110"/>
        <end position="124"/>
    </location>
</feature>
<evidence type="ECO:0000256" key="2">
    <source>
        <dbReference type="ARBA" id="ARBA00022741"/>
    </source>
</evidence>
<evidence type="ECO:0000256" key="5">
    <source>
        <dbReference type="ARBA" id="ARBA00038035"/>
    </source>
</evidence>
<comment type="similarity">
    <text evidence="5">Belongs to the protein kinase superfamily. STE Ser/Thr protein kinase family. MAP kinase kinase subfamily.</text>
</comment>
<dbReference type="GO" id="GO:0000196">
    <property type="term" value="P:cell integrity MAPK cascade"/>
    <property type="evidence" value="ECO:0007669"/>
    <property type="project" value="TreeGrafter"/>
</dbReference>
<dbReference type="OrthoDB" id="10252354at2759"/>
<keyword evidence="4 7" id="KW-0067">ATP-binding</keyword>
<evidence type="ECO:0000313" key="11">
    <source>
        <dbReference type="EMBL" id="GCF00566.1"/>
    </source>
</evidence>
<dbReference type="PROSITE" id="PS00108">
    <property type="entry name" value="PROTEIN_KINASE_ST"/>
    <property type="match status" value="1"/>
</dbReference>
<dbReference type="InterPro" id="IPR017441">
    <property type="entry name" value="Protein_kinase_ATP_BS"/>
</dbReference>
<dbReference type="PANTHER" id="PTHR48013:SF6">
    <property type="entry name" value="MAP KINASE KINASE MKK1_SSP32-RELATED"/>
    <property type="match status" value="1"/>
</dbReference>
<dbReference type="EC" id="2.7.12.2" evidence="6"/>
<dbReference type="GO" id="GO:0004708">
    <property type="term" value="F:MAP kinase kinase activity"/>
    <property type="evidence" value="ECO:0007669"/>
    <property type="project" value="UniProtKB-EC"/>
</dbReference>
<keyword evidence="2 7" id="KW-0547">Nucleotide-binding</keyword>
<evidence type="ECO:0000256" key="7">
    <source>
        <dbReference type="PROSITE-ProRule" id="PRU10141"/>
    </source>
</evidence>
<dbReference type="PROSITE" id="PS00107">
    <property type="entry name" value="PROTEIN_KINASE_ATP"/>
    <property type="match status" value="1"/>
</dbReference>
<dbReference type="GO" id="GO:0004674">
    <property type="term" value="F:protein serine/threonine kinase activity"/>
    <property type="evidence" value="ECO:0007669"/>
    <property type="project" value="UniProtKB-KW"/>
</dbReference>
<dbReference type="GO" id="GO:0060237">
    <property type="term" value="P:regulation of fungal-type cell wall organization"/>
    <property type="evidence" value="ECO:0007669"/>
    <property type="project" value="TreeGrafter"/>
</dbReference>
<dbReference type="AlphaFoldDB" id="A0A4C2E8R9"/>
<evidence type="ECO:0000256" key="8">
    <source>
        <dbReference type="RuleBase" id="RU000304"/>
    </source>
</evidence>
<keyword evidence="12" id="KW-1185">Reference proteome</keyword>
<comment type="caution">
    <text evidence="11">The sequence shown here is derived from an EMBL/GenBank/DDBJ whole genome shotgun (WGS) entry which is preliminary data.</text>
</comment>
<dbReference type="PROSITE" id="PS50011">
    <property type="entry name" value="PROTEIN_KINASE_DOM"/>
    <property type="match status" value="1"/>
</dbReference>
<accession>A0A4C2E8R9</accession>
<dbReference type="GO" id="GO:0005524">
    <property type="term" value="F:ATP binding"/>
    <property type="evidence" value="ECO:0007669"/>
    <property type="project" value="UniProtKB-UniRule"/>
</dbReference>
<evidence type="ECO:0000313" key="12">
    <source>
        <dbReference type="Proteomes" id="UP000301737"/>
    </source>
</evidence>
<feature type="region of interest" description="Disordered" evidence="9">
    <location>
        <begin position="61"/>
        <end position="130"/>
    </location>
</feature>
<proteinExistence type="inferred from homology"/>
<dbReference type="Gene3D" id="1.10.510.10">
    <property type="entry name" value="Transferase(Phosphotransferase) domain 1"/>
    <property type="match status" value="1"/>
</dbReference>
<evidence type="ECO:0000256" key="4">
    <source>
        <dbReference type="ARBA" id="ARBA00022840"/>
    </source>
</evidence>
<dbReference type="Pfam" id="PF00069">
    <property type="entry name" value="Pkinase"/>
    <property type="match status" value="1"/>
</dbReference>